<dbReference type="SUPFAM" id="SSF89447">
    <property type="entry name" value="AbrB/MazE/MraZ-like"/>
    <property type="match status" value="1"/>
</dbReference>
<evidence type="ECO:0000313" key="3">
    <source>
        <dbReference type="Proteomes" id="UP000252884"/>
    </source>
</evidence>
<organism evidence="2 3">
    <name type="scientific">Pseudorhodoferax soli</name>
    <dbReference type="NCBI Taxonomy" id="545864"/>
    <lineage>
        <taxon>Bacteria</taxon>
        <taxon>Pseudomonadati</taxon>
        <taxon>Pseudomonadota</taxon>
        <taxon>Betaproteobacteria</taxon>
        <taxon>Burkholderiales</taxon>
        <taxon>Comamonadaceae</taxon>
    </lineage>
</organism>
<dbReference type="RefSeq" id="WP_114469285.1">
    <property type="nucleotide sequence ID" value="NZ_QPJK01000005.1"/>
</dbReference>
<evidence type="ECO:0000259" key="1">
    <source>
        <dbReference type="SMART" id="SM00966"/>
    </source>
</evidence>
<evidence type="ECO:0000313" key="2">
    <source>
        <dbReference type="EMBL" id="RCW70337.1"/>
    </source>
</evidence>
<gene>
    <name evidence="2" type="ORF">DES41_105279</name>
</gene>
<reference evidence="2 3" key="1">
    <citation type="submission" date="2018-07" db="EMBL/GenBank/DDBJ databases">
        <title>Genomic Encyclopedia of Type Strains, Phase IV (KMG-IV): sequencing the most valuable type-strain genomes for metagenomic binning, comparative biology and taxonomic classification.</title>
        <authorList>
            <person name="Goeker M."/>
        </authorList>
    </citation>
    <scope>NUCLEOTIDE SEQUENCE [LARGE SCALE GENOMIC DNA]</scope>
    <source>
        <strain evidence="2 3">DSM 21634</strain>
    </source>
</reference>
<accession>A0A368XUX4</accession>
<sequence length="93" mass="9999">MANTTSTTHISSKGQVIIPKALRDAKRWPAGTALVAEQTDEGILLRPASAQHKQDASTTLRSIQERIGYQGKAVSAAEMKQAIADEAERRGGR</sequence>
<feature type="domain" description="SpoVT-AbrB" evidence="1">
    <location>
        <begin position="8"/>
        <end position="53"/>
    </location>
</feature>
<dbReference type="Gene3D" id="2.10.260.10">
    <property type="match status" value="1"/>
</dbReference>
<name>A0A368XUX4_9BURK</name>
<dbReference type="GO" id="GO:0003677">
    <property type="term" value="F:DNA binding"/>
    <property type="evidence" value="ECO:0007669"/>
    <property type="project" value="InterPro"/>
</dbReference>
<keyword evidence="3" id="KW-1185">Reference proteome</keyword>
<protein>
    <submittedName>
        <fullName evidence="2">AbrB family transcriptional regulator</fullName>
    </submittedName>
</protein>
<dbReference type="InterPro" id="IPR007159">
    <property type="entry name" value="SpoVT-AbrB_dom"/>
</dbReference>
<dbReference type="EMBL" id="QPJK01000005">
    <property type="protein sequence ID" value="RCW70337.1"/>
    <property type="molecule type" value="Genomic_DNA"/>
</dbReference>
<comment type="caution">
    <text evidence="2">The sequence shown here is derived from an EMBL/GenBank/DDBJ whole genome shotgun (WGS) entry which is preliminary data.</text>
</comment>
<dbReference type="InterPro" id="IPR037914">
    <property type="entry name" value="SpoVT-AbrB_sf"/>
</dbReference>
<dbReference type="AlphaFoldDB" id="A0A368XUX4"/>
<dbReference type="OrthoDB" id="9811597at2"/>
<dbReference type="SMART" id="SM00966">
    <property type="entry name" value="SpoVT_AbrB"/>
    <property type="match status" value="1"/>
</dbReference>
<dbReference type="NCBIfam" id="TIGR01439">
    <property type="entry name" value="lp_hng_hel_AbrB"/>
    <property type="match status" value="1"/>
</dbReference>
<dbReference type="Proteomes" id="UP000252884">
    <property type="component" value="Unassembled WGS sequence"/>
</dbReference>
<proteinExistence type="predicted"/>